<dbReference type="InterPro" id="IPR022932">
    <property type="entry name" value="YjcG"/>
</dbReference>
<dbReference type="InterPro" id="IPR009097">
    <property type="entry name" value="Cyclic_Pdiesterase"/>
</dbReference>
<gene>
    <name evidence="3" type="ORF">GW534_11695</name>
</gene>
<sequence>MKVGVVIYPSKKLQDFANSYRKRYDPYYALIPPHMTLKARFDISESQLNDFSNKLEEIAQKYQPFTITAKKISTFHPVNNVVYLKVNPTEELEKLYDDINSLEYGNPPEYAFVPHITVGQELSEGEHSDVYGQLRLLKLDFTEEVDRFHLIYELENGAWNVYETFLLGNK</sequence>
<organism evidence="3 4">
    <name type="scientific">Pallidibacillus pasinlerensis</name>
    <dbReference type="NCBI Taxonomy" id="2703818"/>
    <lineage>
        <taxon>Bacteria</taxon>
        <taxon>Bacillati</taxon>
        <taxon>Bacillota</taxon>
        <taxon>Bacilli</taxon>
        <taxon>Bacillales</taxon>
        <taxon>Bacillaceae</taxon>
        <taxon>Pallidibacillus</taxon>
    </lineage>
</organism>
<accession>A0ABX0A4L2</accession>
<comment type="similarity">
    <text evidence="2">Belongs to the 2H phosphoesterase superfamily. YjcG family.</text>
</comment>
<dbReference type="EC" id="3.1.-.-" evidence="2"/>
<feature type="active site" description="Proton donor" evidence="2">
    <location>
        <position position="34"/>
    </location>
</feature>
<name>A0ABX0A4L2_9BACI</name>
<comment type="caution">
    <text evidence="3">The sequence shown here is derived from an EMBL/GenBank/DDBJ whole genome shotgun (WGS) entry which is preliminary data.</text>
</comment>
<dbReference type="PANTHER" id="PTHR40037">
    <property type="entry name" value="PHOSPHOESTERASE YJCG-RELATED"/>
    <property type="match status" value="1"/>
</dbReference>
<proteinExistence type="inferred from homology"/>
<evidence type="ECO:0000313" key="3">
    <source>
        <dbReference type="EMBL" id="NCU18378.1"/>
    </source>
</evidence>
<dbReference type="EMBL" id="JAACYS010000058">
    <property type="protein sequence ID" value="NCU18378.1"/>
    <property type="molecule type" value="Genomic_DNA"/>
</dbReference>
<dbReference type="Gene3D" id="3.90.1140.10">
    <property type="entry name" value="Cyclic phosphodiesterase"/>
    <property type="match status" value="1"/>
</dbReference>
<dbReference type="HAMAP" id="MF_01444">
    <property type="entry name" value="2H_phosphoesterase_YjcG"/>
    <property type="match status" value="1"/>
</dbReference>
<reference evidence="3 4" key="1">
    <citation type="submission" date="2020-01" db="EMBL/GenBank/DDBJ databases">
        <title>A novel Bacillus sp. from Pasinler.</title>
        <authorList>
            <person name="Adiguzel A."/>
            <person name="Ay H."/>
            <person name="Baltaci M.O."/>
        </authorList>
    </citation>
    <scope>NUCLEOTIDE SEQUENCE [LARGE SCALE GENOMIC DNA]</scope>
    <source>
        <strain evidence="3 4">P1</strain>
    </source>
</reference>
<dbReference type="PANTHER" id="PTHR40037:SF1">
    <property type="entry name" value="PHOSPHOESTERASE SAOUHSC_00951-RELATED"/>
    <property type="match status" value="1"/>
</dbReference>
<feature type="short sequence motif" description="HXTX 1" evidence="2">
    <location>
        <begin position="34"/>
        <end position="37"/>
    </location>
</feature>
<dbReference type="Pfam" id="PF13563">
    <property type="entry name" value="2_5_RNA_ligase2"/>
    <property type="match status" value="1"/>
</dbReference>
<feature type="active site" description="Proton acceptor" evidence="2">
    <location>
        <position position="115"/>
    </location>
</feature>
<dbReference type="NCBIfam" id="NF010223">
    <property type="entry name" value="PRK13679.1"/>
    <property type="match status" value="1"/>
</dbReference>
<dbReference type="InterPro" id="IPR050580">
    <property type="entry name" value="2H_phosphoesterase_YjcG-like"/>
</dbReference>
<dbReference type="Proteomes" id="UP000743899">
    <property type="component" value="Unassembled WGS sequence"/>
</dbReference>
<keyword evidence="4" id="KW-1185">Reference proteome</keyword>
<dbReference type="RefSeq" id="WP_161921210.1">
    <property type="nucleotide sequence ID" value="NZ_JAACYS010000058.1"/>
</dbReference>
<feature type="short sequence motif" description="HXTX 2" evidence="2">
    <location>
        <begin position="115"/>
        <end position="118"/>
    </location>
</feature>
<keyword evidence="1 2" id="KW-0378">Hydrolase</keyword>
<evidence type="ECO:0000313" key="4">
    <source>
        <dbReference type="Proteomes" id="UP000743899"/>
    </source>
</evidence>
<evidence type="ECO:0000256" key="1">
    <source>
        <dbReference type="ARBA" id="ARBA00022801"/>
    </source>
</evidence>
<protein>
    <recommendedName>
        <fullName evidence="2">Putative phosphoesterase GW534_11695</fullName>
        <ecNumber evidence="2">3.1.-.-</ecNumber>
    </recommendedName>
</protein>
<dbReference type="SUPFAM" id="SSF55144">
    <property type="entry name" value="LigT-like"/>
    <property type="match status" value="1"/>
</dbReference>
<evidence type="ECO:0000256" key="2">
    <source>
        <dbReference type="HAMAP-Rule" id="MF_01444"/>
    </source>
</evidence>